<gene>
    <name evidence="2" type="ORF">Dda_5051</name>
</gene>
<dbReference type="Proteomes" id="UP001221413">
    <property type="component" value="Unassembled WGS sequence"/>
</dbReference>
<keyword evidence="1" id="KW-0812">Transmembrane</keyword>
<evidence type="ECO:0000256" key="1">
    <source>
        <dbReference type="SAM" id="Phobius"/>
    </source>
</evidence>
<keyword evidence="1" id="KW-0472">Membrane</keyword>
<keyword evidence="3" id="KW-1185">Reference proteome</keyword>
<feature type="transmembrane region" description="Helical" evidence="1">
    <location>
        <begin position="328"/>
        <end position="350"/>
    </location>
</feature>
<name>A0AAD6J0D0_DREDA</name>
<feature type="transmembrane region" description="Helical" evidence="1">
    <location>
        <begin position="151"/>
        <end position="169"/>
    </location>
</feature>
<dbReference type="EMBL" id="JAQGDS010000005">
    <property type="protein sequence ID" value="KAJ6260820.1"/>
    <property type="molecule type" value="Genomic_DNA"/>
</dbReference>
<sequence length="380" mass="41632">MTQNGSLQLVSCSELGVRTSFENYISELRELLGEPQDFSKLYLCQDEICGALWGTVNTDIAGPGVTASYIIGNSLGLLSVVVLIVYWETSRYRGKRSLNTRSEVQICKCIDTLHLCLLWLCAPVQIASIVLLVKADFGIDAAGLEFPTLSITWAVSLLTLLPLVHLAFLPNETGCHAVEGLFDSPSDSFHSHRDQEEGKIAPSNDSLFRLKALAVCWVLSAYSFLSRMLEMFSPGKIGDDAGSVVSTDEWTQIESLCLEGVQDISGVSRKVFTAFGILGWIWVSLFAIVGLIRITQHQQSSGPRNIRSIEKMTTVILRGEYDSAVGMIFMRVALVIVTPVIAGVNIWSIFATQNYQGEIARNAGSSKDTPTRGFGQIMAY</sequence>
<evidence type="ECO:0000313" key="3">
    <source>
        <dbReference type="Proteomes" id="UP001221413"/>
    </source>
</evidence>
<dbReference type="AlphaFoldDB" id="A0AAD6J0D0"/>
<keyword evidence="1" id="KW-1133">Transmembrane helix</keyword>
<proteinExistence type="predicted"/>
<accession>A0AAD6J0D0</accession>
<comment type="caution">
    <text evidence="2">The sequence shown here is derived from an EMBL/GenBank/DDBJ whole genome shotgun (WGS) entry which is preliminary data.</text>
</comment>
<organism evidence="2 3">
    <name type="scientific">Drechslerella dactyloides</name>
    <name type="common">Nematode-trapping fungus</name>
    <name type="synonym">Arthrobotrys dactyloides</name>
    <dbReference type="NCBI Taxonomy" id="74499"/>
    <lineage>
        <taxon>Eukaryota</taxon>
        <taxon>Fungi</taxon>
        <taxon>Dikarya</taxon>
        <taxon>Ascomycota</taxon>
        <taxon>Pezizomycotina</taxon>
        <taxon>Orbiliomycetes</taxon>
        <taxon>Orbiliales</taxon>
        <taxon>Orbiliaceae</taxon>
        <taxon>Drechslerella</taxon>
    </lineage>
</organism>
<feature type="transmembrane region" description="Helical" evidence="1">
    <location>
        <begin position="109"/>
        <end position="131"/>
    </location>
</feature>
<protein>
    <submittedName>
        <fullName evidence="2">Uncharacterized protein</fullName>
    </submittedName>
</protein>
<feature type="transmembrane region" description="Helical" evidence="1">
    <location>
        <begin position="271"/>
        <end position="294"/>
    </location>
</feature>
<feature type="transmembrane region" description="Helical" evidence="1">
    <location>
        <begin position="67"/>
        <end position="88"/>
    </location>
</feature>
<reference evidence="2" key="1">
    <citation type="submission" date="2023-01" db="EMBL/GenBank/DDBJ databases">
        <title>The chitinases involved in constricting ring structure development in the nematode-trapping fungus Drechslerella dactyloides.</title>
        <authorList>
            <person name="Wang R."/>
            <person name="Zhang L."/>
            <person name="Tang P."/>
            <person name="Li S."/>
            <person name="Liang L."/>
        </authorList>
    </citation>
    <scope>NUCLEOTIDE SEQUENCE</scope>
    <source>
        <strain evidence="2">YMF1.00031</strain>
    </source>
</reference>
<evidence type="ECO:0000313" key="2">
    <source>
        <dbReference type="EMBL" id="KAJ6260820.1"/>
    </source>
</evidence>